<keyword evidence="4" id="KW-1185">Reference proteome</keyword>
<dbReference type="GeneID" id="109723934"/>
<dbReference type="InterPro" id="IPR011990">
    <property type="entry name" value="TPR-like_helical_dom_sf"/>
</dbReference>
<keyword evidence="2" id="KW-0809">Transit peptide</keyword>
<dbReference type="FunFam" id="1.25.40.10:FF:000344">
    <property type="entry name" value="Pentatricopeptide repeat-containing protein"/>
    <property type="match status" value="1"/>
</dbReference>
<accession>A0A6P5GHB1</accession>
<evidence type="ECO:0000313" key="5">
    <source>
        <dbReference type="RefSeq" id="XP_020108041.1"/>
    </source>
</evidence>
<feature type="repeat" description="PPR" evidence="3">
    <location>
        <begin position="397"/>
        <end position="431"/>
    </location>
</feature>
<dbReference type="InterPro" id="IPR002885">
    <property type="entry name" value="PPR_rpt"/>
</dbReference>
<dbReference type="PROSITE" id="PS51375">
    <property type="entry name" value="PPR"/>
    <property type="match status" value="8"/>
</dbReference>
<protein>
    <submittedName>
        <fullName evidence="5 6">Pentatricopeptide repeat-containing protein At3g01580</fullName>
    </submittedName>
</protein>
<dbReference type="Pfam" id="PF13041">
    <property type="entry name" value="PPR_2"/>
    <property type="match status" value="2"/>
</dbReference>
<dbReference type="PANTHER" id="PTHR47926:SF394">
    <property type="entry name" value="REPEAT-LIKE SUPERFAMILY PROTEIN, PUTATIVE-RELATED"/>
    <property type="match status" value="1"/>
</dbReference>
<dbReference type="InterPro" id="IPR046960">
    <property type="entry name" value="PPR_At4g14850-like_plant"/>
</dbReference>
<dbReference type="Pfam" id="PF12854">
    <property type="entry name" value="PPR_1"/>
    <property type="match status" value="1"/>
</dbReference>
<feature type="repeat" description="PPR" evidence="3">
    <location>
        <begin position="93"/>
        <end position="127"/>
    </location>
</feature>
<gene>
    <name evidence="5 6" type="primary">LOC109723934</name>
</gene>
<dbReference type="RefSeq" id="XP_020108042.1">
    <property type="nucleotide sequence ID" value="XM_020252453.1"/>
</dbReference>
<feature type="repeat" description="PPR" evidence="3">
    <location>
        <begin position="195"/>
        <end position="229"/>
    </location>
</feature>
<dbReference type="FunFam" id="1.25.40.10:FF:000351">
    <property type="entry name" value="Pentatricopeptide repeat-containing protein"/>
    <property type="match status" value="1"/>
</dbReference>
<dbReference type="AlphaFoldDB" id="A0A6P5GHB1"/>
<evidence type="ECO:0000313" key="4">
    <source>
        <dbReference type="Proteomes" id="UP000515123"/>
    </source>
</evidence>
<dbReference type="InterPro" id="IPR046848">
    <property type="entry name" value="E_motif"/>
</dbReference>
<evidence type="ECO:0000256" key="2">
    <source>
        <dbReference type="ARBA" id="ARBA00022946"/>
    </source>
</evidence>
<evidence type="ECO:0000256" key="3">
    <source>
        <dbReference type="PROSITE-ProRule" id="PRU00708"/>
    </source>
</evidence>
<keyword evidence="1" id="KW-0677">Repeat</keyword>
<proteinExistence type="predicted"/>
<dbReference type="Proteomes" id="UP000515123">
    <property type="component" value="Linkage group 18"/>
</dbReference>
<feature type="repeat" description="PPR" evidence="3">
    <location>
        <begin position="498"/>
        <end position="532"/>
    </location>
</feature>
<name>A0A6P5GHB1_ANACO</name>
<dbReference type="Pfam" id="PF01535">
    <property type="entry name" value="PPR"/>
    <property type="match status" value="7"/>
</dbReference>
<dbReference type="FunFam" id="1.25.40.10:FF:000090">
    <property type="entry name" value="Pentatricopeptide repeat-containing protein, chloroplastic"/>
    <property type="match status" value="1"/>
</dbReference>
<reference evidence="5 6" key="2">
    <citation type="submission" date="2025-04" db="UniProtKB">
        <authorList>
            <consortium name="RefSeq"/>
        </authorList>
    </citation>
    <scope>IDENTIFICATION</scope>
    <source>
        <tissue evidence="5 6">Leaf</tissue>
    </source>
</reference>
<dbReference type="GO" id="GO:0009451">
    <property type="term" value="P:RNA modification"/>
    <property type="evidence" value="ECO:0007669"/>
    <property type="project" value="InterPro"/>
</dbReference>
<organism evidence="5">
    <name type="scientific">Ananas comosus</name>
    <name type="common">Pineapple</name>
    <name type="synonym">Ananas ananas</name>
    <dbReference type="NCBI Taxonomy" id="4615"/>
    <lineage>
        <taxon>Eukaryota</taxon>
        <taxon>Viridiplantae</taxon>
        <taxon>Streptophyta</taxon>
        <taxon>Embryophyta</taxon>
        <taxon>Tracheophyta</taxon>
        <taxon>Spermatophyta</taxon>
        <taxon>Magnoliopsida</taxon>
        <taxon>Liliopsida</taxon>
        <taxon>Poales</taxon>
        <taxon>Bromeliaceae</taxon>
        <taxon>Bromelioideae</taxon>
        <taxon>Ananas</taxon>
    </lineage>
</organism>
<dbReference type="Gene3D" id="1.25.40.10">
    <property type="entry name" value="Tetratricopeptide repeat domain"/>
    <property type="match status" value="6"/>
</dbReference>
<evidence type="ECO:0000256" key="1">
    <source>
        <dbReference type="ARBA" id="ARBA00022737"/>
    </source>
</evidence>
<dbReference type="NCBIfam" id="TIGR00756">
    <property type="entry name" value="PPR"/>
    <property type="match status" value="7"/>
</dbReference>
<dbReference type="Pfam" id="PF20431">
    <property type="entry name" value="E_motif"/>
    <property type="match status" value="1"/>
</dbReference>
<evidence type="ECO:0000313" key="6">
    <source>
        <dbReference type="RefSeq" id="XP_020108042.1"/>
    </source>
</evidence>
<feature type="repeat" description="PPR" evidence="3">
    <location>
        <begin position="533"/>
        <end position="568"/>
    </location>
</feature>
<dbReference type="GO" id="GO:0003723">
    <property type="term" value="F:RNA binding"/>
    <property type="evidence" value="ECO:0007669"/>
    <property type="project" value="InterPro"/>
</dbReference>
<dbReference type="Gramene" id="Aco017195.1.mrna1">
    <property type="protein sequence ID" value="Aco017195.1.mrna1.cds1"/>
    <property type="gene ID" value="Aco017195.1.path1"/>
</dbReference>
<feature type="repeat" description="PPR" evidence="3">
    <location>
        <begin position="569"/>
        <end position="599"/>
    </location>
</feature>
<feature type="repeat" description="PPR" evidence="3">
    <location>
        <begin position="296"/>
        <end position="330"/>
    </location>
</feature>
<reference evidence="4" key="1">
    <citation type="journal article" date="2015" name="Nat. Genet.">
        <title>The pineapple genome and the evolution of CAM photosynthesis.</title>
        <authorList>
            <person name="Ming R."/>
            <person name="VanBuren R."/>
            <person name="Wai C.M."/>
            <person name="Tang H."/>
            <person name="Schatz M.C."/>
            <person name="Bowers J.E."/>
            <person name="Lyons E."/>
            <person name="Wang M.L."/>
            <person name="Chen J."/>
            <person name="Biggers E."/>
            <person name="Zhang J."/>
            <person name="Huang L."/>
            <person name="Zhang L."/>
            <person name="Miao W."/>
            <person name="Zhang J."/>
            <person name="Ye Z."/>
            <person name="Miao C."/>
            <person name="Lin Z."/>
            <person name="Wang H."/>
            <person name="Zhou H."/>
            <person name="Yim W.C."/>
            <person name="Priest H.D."/>
            <person name="Zheng C."/>
            <person name="Woodhouse M."/>
            <person name="Edger P.P."/>
            <person name="Guyot R."/>
            <person name="Guo H.B."/>
            <person name="Guo H."/>
            <person name="Zheng G."/>
            <person name="Singh R."/>
            <person name="Sharma A."/>
            <person name="Min X."/>
            <person name="Zheng Y."/>
            <person name="Lee H."/>
            <person name="Gurtowski J."/>
            <person name="Sedlazeck F.J."/>
            <person name="Harkess A."/>
            <person name="McKain M.R."/>
            <person name="Liao Z."/>
            <person name="Fang J."/>
            <person name="Liu J."/>
            <person name="Zhang X."/>
            <person name="Zhang Q."/>
            <person name="Hu W."/>
            <person name="Qin Y."/>
            <person name="Wang K."/>
            <person name="Chen L.Y."/>
            <person name="Shirley N."/>
            <person name="Lin Y.R."/>
            <person name="Liu L.Y."/>
            <person name="Hernandez A.G."/>
            <person name="Wright C.L."/>
            <person name="Bulone V."/>
            <person name="Tuskan G.A."/>
            <person name="Heath K."/>
            <person name="Zee F."/>
            <person name="Moore P.H."/>
            <person name="Sunkar R."/>
            <person name="Leebens-Mack J.H."/>
            <person name="Mockler T."/>
            <person name="Bennetzen J.L."/>
            <person name="Freeling M."/>
            <person name="Sankoff D."/>
            <person name="Paterson A.H."/>
            <person name="Zhu X."/>
            <person name="Yang X."/>
            <person name="Smith J.A."/>
            <person name="Cushman J.C."/>
            <person name="Paull R.E."/>
            <person name="Yu Q."/>
        </authorList>
    </citation>
    <scope>NUCLEOTIDE SEQUENCE [LARGE SCALE GENOMIC DNA]</scope>
    <source>
        <strain evidence="4">cv. F153</strain>
    </source>
</reference>
<dbReference type="PANTHER" id="PTHR47926">
    <property type="entry name" value="PENTATRICOPEPTIDE REPEAT-CONTAINING PROTEIN"/>
    <property type="match status" value="1"/>
</dbReference>
<sequence>MLSRVKPGTSTITRFGKFTHNPLKKPFFSREALVLLLLRSSPTLTLPLLRQLHALLLVHGSSHVPHSQLLRAYVGNGAVRDALHVFDHMPRRSTFAYNSIIKGFVDLGRSSDALCFYNDMIREGFKADNFTYPLVLKACTGVSDIDRGREIHKCVEFEGVFSSNVFVRCALVDMYAKCGSLVAAREVFNEMPVRDLATWGAMICGTMQGGDWSEGLVLFRRMRSEGFGIDSAILATVIPACGRLGAPGLGMALHGLVVKFGVIGDLCVANALIDMYCKCGDTQIADRLFRTMEFKDVISWSSLIAGYLQNNEFAKSLGLFVEKMESGLTPNSVVIASIMPSVSELKLFKLGKEIHGYAVRRGHERDRFVASAVIGFYCKNGLMREAESIFRTVSDGDIAIGNSMITGYALQGDLDSATTTLRRIQEMGFRPDSVTIVSVLPLCNRFTMIDQGKELHAYATRAEFGSVVSVNNSLMDMYCKCGFVEFAKKIFDTMTERNTVTYNIVITALGMHGRGEEGIEFFDHMKEQSIEPDKVTFIALLSACSHARLLEKGLSFYNFMIKEYGICPDKEHYSCIVDLYSRAGRVDDAWDFIEKMLIEPDVDVLGSLLGACRVHKRVDIAELVGKQIYERGHEDPGYYILLSNIYADAGRWADVMRVRETILEKGLKKKKAGNSWV</sequence>
<feature type="repeat" description="PPR" evidence="3">
    <location>
        <begin position="265"/>
        <end position="295"/>
    </location>
</feature>
<dbReference type="RefSeq" id="XP_020108041.1">
    <property type="nucleotide sequence ID" value="XM_020252452.1"/>
</dbReference>
<dbReference type="OrthoDB" id="1851890at2759"/>